<proteinExistence type="predicted"/>
<evidence type="ECO:0000313" key="1">
    <source>
        <dbReference type="EMBL" id="NUU45982.1"/>
    </source>
</evidence>
<dbReference type="EMBL" id="JABMCH010000050">
    <property type="protein sequence ID" value="NUU45982.1"/>
    <property type="molecule type" value="Genomic_DNA"/>
</dbReference>
<protein>
    <submittedName>
        <fullName evidence="1">Uncharacterized protein</fullName>
    </submittedName>
</protein>
<name>A0A7Y6EGD5_9SPHN</name>
<gene>
    <name evidence="1" type="ORF">HP438_03200</name>
</gene>
<dbReference type="Proteomes" id="UP000536441">
    <property type="component" value="Unassembled WGS sequence"/>
</dbReference>
<comment type="caution">
    <text evidence="1">The sequence shown here is derived from an EMBL/GenBank/DDBJ whole genome shotgun (WGS) entry which is preliminary data.</text>
</comment>
<accession>A0A7Y6EGD5</accession>
<reference evidence="1 2" key="1">
    <citation type="submission" date="2020-05" db="EMBL/GenBank/DDBJ databases">
        <title>Genome Sequencing of Type Strains.</title>
        <authorList>
            <person name="Lemaire J.F."/>
            <person name="Inderbitzin P."/>
            <person name="Gregorio O.A."/>
            <person name="Collins S.B."/>
            <person name="Wespe N."/>
            <person name="Knight-Connoni V."/>
        </authorList>
    </citation>
    <scope>NUCLEOTIDE SEQUENCE [LARGE SCALE GENOMIC DNA]</scope>
    <source>
        <strain evidence="1 2">DSM 100049</strain>
    </source>
</reference>
<evidence type="ECO:0000313" key="2">
    <source>
        <dbReference type="Proteomes" id="UP000536441"/>
    </source>
</evidence>
<keyword evidence="2" id="KW-1185">Reference proteome</keyword>
<sequence length="62" mass="6293">MTTMTIANDDAGAAGAAFATEELRLAMVQPAAAVIVSGGQAYRFLPISDPAQAVIPLFEVAA</sequence>
<organism evidence="1 2">
    <name type="scientific">Sphingomonas zeae</name>
    <dbReference type="NCBI Taxonomy" id="1646122"/>
    <lineage>
        <taxon>Bacteria</taxon>
        <taxon>Pseudomonadati</taxon>
        <taxon>Pseudomonadota</taxon>
        <taxon>Alphaproteobacteria</taxon>
        <taxon>Sphingomonadales</taxon>
        <taxon>Sphingomonadaceae</taxon>
        <taxon>Sphingomonas</taxon>
    </lineage>
</organism>
<dbReference type="AlphaFoldDB" id="A0A7Y6EGD5"/>